<comment type="caution">
    <text evidence="1">The sequence shown here is derived from an EMBL/GenBank/DDBJ whole genome shotgun (WGS) entry which is preliminary data.</text>
</comment>
<accession>D4XUB5</accession>
<dbReference type="Proteomes" id="UP000003085">
    <property type="component" value="Unassembled WGS sequence"/>
</dbReference>
<proteinExistence type="predicted"/>
<gene>
    <name evidence="1" type="ORF">HMP0015_3307</name>
</gene>
<dbReference type="EMBL" id="ADMT01000238">
    <property type="protein sequence ID" value="EFF81225.1"/>
    <property type="molecule type" value="Genomic_DNA"/>
</dbReference>
<evidence type="ECO:0000313" key="2">
    <source>
        <dbReference type="Proteomes" id="UP000003085"/>
    </source>
</evidence>
<dbReference type="HOGENOM" id="CLU_3021320_0_0_6"/>
<evidence type="ECO:0000313" key="1">
    <source>
        <dbReference type="EMBL" id="EFF81225.1"/>
    </source>
</evidence>
<organism evidence="1 2">
    <name type="scientific">Acinetobacter haemolyticus ATCC 19194</name>
    <dbReference type="NCBI Taxonomy" id="707232"/>
    <lineage>
        <taxon>Bacteria</taxon>
        <taxon>Pseudomonadati</taxon>
        <taxon>Pseudomonadota</taxon>
        <taxon>Gammaproteobacteria</taxon>
        <taxon>Moraxellales</taxon>
        <taxon>Moraxellaceae</taxon>
        <taxon>Acinetobacter</taxon>
    </lineage>
</organism>
<sequence length="55" mass="6583">MNKLSKSVMNTSERLMFDQLFKIRLTIATKADVIKLHYSQGLFRKVNNNFRFIKF</sequence>
<name>D4XUB5_ACIHA</name>
<reference evidence="2" key="1">
    <citation type="submission" date="2010-03" db="EMBL/GenBank/DDBJ databases">
        <title>Complete sequence of Mobiluncus curtisii ATCC 43063.</title>
        <authorList>
            <person name="Muzny D."/>
            <person name="Qin X."/>
            <person name="Deng J."/>
            <person name="Jiang H."/>
            <person name="Liu Y."/>
            <person name="Qu J."/>
            <person name="Song X.-Z."/>
            <person name="Zhang L."/>
            <person name="Thornton R."/>
            <person name="Coyle M."/>
            <person name="Francisco L."/>
            <person name="Jackson L."/>
            <person name="Javaid M."/>
            <person name="Korchina V."/>
            <person name="Kovar C."/>
            <person name="Mata R."/>
            <person name="Mathew T."/>
            <person name="Ngo R."/>
            <person name="Nguyen L."/>
            <person name="Nguyen N."/>
            <person name="Okwuonu G."/>
            <person name="Ongeri F."/>
            <person name="Pham C."/>
            <person name="Simmons D."/>
            <person name="Wilczek-Boney K."/>
            <person name="Hale W."/>
            <person name="Jakkamsetti A."/>
            <person name="Pham P."/>
            <person name="Ruth R."/>
            <person name="San Lucas F."/>
            <person name="Warren J."/>
            <person name="Zhang J."/>
            <person name="Zhao Z."/>
            <person name="Zhou C."/>
            <person name="Zhu D."/>
            <person name="Lee S."/>
            <person name="Bess C."/>
            <person name="Blankenburg K."/>
            <person name="Forbes L."/>
            <person name="Fu Q."/>
            <person name="Gubbala S."/>
            <person name="Hirani K."/>
            <person name="Jayaseelan J.C."/>
            <person name="Lara F."/>
            <person name="Munidasa M."/>
            <person name="Palculict T."/>
            <person name="Patil S."/>
            <person name="Pu L.-L."/>
            <person name="Saada N."/>
            <person name="Tang L."/>
            <person name="Weissenberger G."/>
            <person name="Zhu Y."/>
            <person name="Hemphill L."/>
            <person name="Shang Y."/>
            <person name="Youmans B."/>
            <person name="Ayvaz T."/>
            <person name="Ross M."/>
            <person name="Santibanez J."/>
            <person name="Aqrawi P."/>
            <person name="Gross S."/>
            <person name="Joshi V."/>
            <person name="Fowler G."/>
            <person name="Nazareth L."/>
            <person name="Reid J."/>
            <person name="Worley K."/>
            <person name="Petrosino J."/>
            <person name="Highlander S."/>
            <person name="Gibbs R."/>
            <person name="Gibbs R."/>
        </authorList>
    </citation>
    <scope>NUCLEOTIDE SEQUENCE [LARGE SCALE GENOMIC DNA]</scope>
    <source>
        <strain evidence="2">ATCC 19194</strain>
    </source>
</reference>
<protein>
    <submittedName>
        <fullName evidence="1">Uncharacterized protein</fullName>
    </submittedName>
</protein>
<dbReference type="AlphaFoldDB" id="D4XUB5"/>